<dbReference type="EMBL" id="QKWP01000057">
    <property type="protein sequence ID" value="RIB28726.1"/>
    <property type="molecule type" value="Genomic_DNA"/>
</dbReference>
<dbReference type="AlphaFoldDB" id="A0A397WAL7"/>
<dbReference type="Proteomes" id="UP000266673">
    <property type="component" value="Unassembled WGS sequence"/>
</dbReference>
<keyword evidence="2" id="KW-1133">Transmembrane helix</keyword>
<accession>A0A397WAL7</accession>
<gene>
    <name evidence="3" type="ORF">C2G38_2058581</name>
</gene>
<evidence type="ECO:0000256" key="1">
    <source>
        <dbReference type="SAM" id="MobiDB-lite"/>
    </source>
</evidence>
<feature type="transmembrane region" description="Helical" evidence="2">
    <location>
        <begin position="158"/>
        <end position="176"/>
    </location>
</feature>
<name>A0A397WAL7_9GLOM</name>
<evidence type="ECO:0000313" key="3">
    <source>
        <dbReference type="EMBL" id="RIB28726.1"/>
    </source>
</evidence>
<comment type="caution">
    <text evidence="3">The sequence shown here is derived from an EMBL/GenBank/DDBJ whole genome shotgun (WGS) entry which is preliminary data.</text>
</comment>
<feature type="transmembrane region" description="Helical" evidence="2">
    <location>
        <begin position="183"/>
        <end position="201"/>
    </location>
</feature>
<evidence type="ECO:0000313" key="4">
    <source>
        <dbReference type="Proteomes" id="UP000266673"/>
    </source>
</evidence>
<dbReference type="OrthoDB" id="10294576at2759"/>
<keyword evidence="2" id="KW-0812">Transmembrane</keyword>
<protein>
    <submittedName>
        <fullName evidence="3">Uncharacterized protein</fullName>
    </submittedName>
</protein>
<keyword evidence="2" id="KW-0472">Membrane</keyword>
<sequence>MPPRRSYTVPIPNKFARTTFDGGGTPSIISITRNEEAFSRSNILSNHIQLELSKHKISMKYQVDKEDKDRKYMKEKDNKDRETWKEKEDKDRNYMKEKDEKDRESLREKEDKDRKFLKEKEFIINNRWNTFFAWLKEIIIIISPTINLFFCAYMNLDLSYYLATLFLLLILIYSFCNKLDRALLCVYTCCLMVCFFIHKNVDMAKFVELLPYGIKFAIRYFL</sequence>
<evidence type="ECO:0000256" key="2">
    <source>
        <dbReference type="SAM" id="Phobius"/>
    </source>
</evidence>
<proteinExistence type="predicted"/>
<organism evidence="3 4">
    <name type="scientific">Gigaspora rosea</name>
    <dbReference type="NCBI Taxonomy" id="44941"/>
    <lineage>
        <taxon>Eukaryota</taxon>
        <taxon>Fungi</taxon>
        <taxon>Fungi incertae sedis</taxon>
        <taxon>Mucoromycota</taxon>
        <taxon>Glomeromycotina</taxon>
        <taxon>Glomeromycetes</taxon>
        <taxon>Diversisporales</taxon>
        <taxon>Gigasporaceae</taxon>
        <taxon>Gigaspora</taxon>
    </lineage>
</organism>
<reference evidence="3 4" key="1">
    <citation type="submission" date="2018-06" db="EMBL/GenBank/DDBJ databases">
        <title>Comparative genomics reveals the genomic features of Rhizophagus irregularis, R. cerebriforme, R. diaphanum and Gigaspora rosea, and their symbiotic lifestyle signature.</title>
        <authorList>
            <person name="Morin E."/>
            <person name="San Clemente H."/>
            <person name="Chen E.C.H."/>
            <person name="De La Providencia I."/>
            <person name="Hainaut M."/>
            <person name="Kuo A."/>
            <person name="Kohler A."/>
            <person name="Murat C."/>
            <person name="Tang N."/>
            <person name="Roy S."/>
            <person name="Loubradou J."/>
            <person name="Henrissat B."/>
            <person name="Grigoriev I.V."/>
            <person name="Corradi N."/>
            <person name="Roux C."/>
            <person name="Martin F.M."/>
        </authorList>
    </citation>
    <scope>NUCLEOTIDE SEQUENCE [LARGE SCALE GENOMIC DNA]</scope>
    <source>
        <strain evidence="3 4">DAOM 194757</strain>
    </source>
</reference>
<feature type="transmembrane region" description="Helical" evidence="2">
    <location>
        <begin position="128"/>
        <end position="146"/>
    </location>
</feature>
<feature type="region of interest" description="Disordered" evidence="1">
    <location>
        <begin position="68"/>
        <end position="105"/>
    </location>
</feature>
<keyword evidence="4" id="KW-1185">Reference proteome</keyword>